<dbReference type="EMBL" id="LGUS01000187">
    <property type="protein sequence ID" value="KOG32064.1"/>
    <property type="molecule type" value="Genomic_DNA"/>
</dbReference>
<feature type="compositionally biased region" description="Basic and acidic residues" evidence="1">
    <location>
        <begin position="16"/>
        <end position="36"/>
    </location>
</feature>
<dbReference type="OrthoDB" id="3869857at2"/>
<dbReference type="AlphaFoldDB" id="A0A0L8L1V3"/>
<dbReference type="RefSeq" id="WP_051869714.1">
    <property type="nucleotide sequence ID" value="NZ_KL575592.1"/>
</dbReference>
<protein>
    <recommendedName>
        <fullName evidence="4">Tat pathway signal sequence domain protein</fullName>
    </recommendedName>
</protein>
<reference evidence="3" key="1">
    <citation type="submission" date="2015-07" db="EMBL/GenBank/DDBJ databases">
        <authorList>
            <person name="Ju K.-S."/>
            <person name="Doroghazi J.R."/>
            <person name="Metcalf W.W."/>
        </authorList>
    </citation>
    <scope>NUCLEOTIDE SEQUENCE [LARGE SCALE GENOMIC DNA]</scope>
    <source>
        <strain evidence="3">NRRL 2290</strain>
    </source>
</reference>
<proteinExistence type="predicted"/>
<comment type="caution">
    <text evidence="2">The sequence shown here is derived from an EMBL/GenBank/DDBJ whole genome shotgun (WGS) entry which is preliminary data.</text>
</comment>
<dbReference type="Proteomes" id="UP000037251">
    <property type="component" value="Unassembled WGS sequence"/>
</dbReference>
<evidence type="ECO:0000313" key="2">
    <source>
        <dbReference type="EMBL" id="KOG32064.1"/>
    </source>
</evidence>
<name>A0A0L8L1V3_9ACTN</name>
<evidence type="ECO:0000256" key="1">
    <source>
        <dbReference type="SAM" id="MobiDB-lite"/>
    </source>
</evidence>
<dbReference type="STRING" id="67356.AQJ84_28425"/>
<accession>A0A0L8L1V3</accession>
<dbReference type="PATRIC" id="fig|67356.5.peg.6098"/>
<gene>
    <name evidence="2" type="ORF">ADK37_28555</name>
</gene>
<keyword evidence="3" id="KW-1185">Reference proteome</keyword>
<evidence type="ECO:0008006" key="4">
    <source>
        <dbReference type="Google" id="ProtNLM"/>
    </source>
</evidence>
<dbReference type="eggNOG" id="ENOG50320TB">
    <property type="taxonomic scope" value="Bacteria"/>
</dbReference>
<evidence type="ECO:0000313" key="3">
    <source>
        <dbReference type="Proteomes" id="UP000037251"/>
    </source>
</evidence>
<sequence>MTGTGPVEPVNSSETGESHDVIGVDSPRPTDRLRERWSALPPRTRTAALLALLTAAVATGVLLAPHHHRTERPEPAPWPANVTAWHYLGPVSPPNSPAFAGRFRFAVTVGKGPPVTLEVTGASSPGLRARALPEPDFTVRPGTPRRITVQISVSHCSGLPLNADLPFLDVTLRNTRAIQRHSFIFGGAFSRDLSELLHAACAPTSS</sequence>
<organism evidence="2 3">
    <name type="scientific">Streptomyces resistomycificus</name>
    <dbReference type="NCBI Taxonomy" id="67356"/>
    <lineage>
        <taxon>Bacteria</taxon>
        <taxon>Bacillati</taxon>
        <taxon>Actinomycetota</taxon>
        <taxon>Actinomycetes</taxon>
        <taxon>Kitasatosporales</taxon>
        <taxon>Streptomycetaceae</taxon>
        <taxon>Streptomyces</taxon>
        <taxon>Streptomyces aurantiacus group</taxon>
    </lineage>
</organism>
<feature type="region of interest" description="Disordered" evidence="1">
    <location>
        <begin position="1"/>
        <end position="36"/>
    </location>
</feature>